<evidence type="ECO:0000313" key="1">
    <source>
        <dbReference type="EMBL" id="QIG71441.1"/>
    </source>
</evidence>
<dbReference type="Proteomes" id="UP000629603">
    <property type="component" value="Segment"/>
</dbReference>
<sequence>MSSKVRDSIEALRGSNSSIKDALATKAVASTVQSSLDAKASLTGSETLTNKTLSSPKIILTQSTSSLPTEEGVMEWDTDDNSIAVGDGTGTKVFRPNAWELIGSYSFTNVANFPITNLAAFKTLRIVGDLALTSGGLGFIQLSSDNGSTFTTSGNHSLAYYGYSTAVVNGTSSTAVGYQMTVTTLANDPSLITATLINLNKASTIKYMITHFTGLVTSSLHAGVTLASKSATLTGSQNAIRFIASAGNITGNIVLEGIRG</sequence>
<name>A0A7S5R5E2_9CAUD</name>
<evidence type="ECO:0000313" key="2">
    <source>
        <dbReference type="Proteomes" id="UP000629603"/>
    </source>
</evidence>
<organism evidence="1 2">
    <name type="scientific">Rhizobium phage RHph_TM30</name>
    <dbReference type="NCBI Taxonomy" id="2509764"/>
    <lineage>
        <taxon>Viruses</taxon>
        <taxon>Duplodnaviria</taxon>
        <taxon>Heunggongvirae</taxon>
        <taxon>Uroviricota</taxon>
        <taxon>Caudoviricetes</taxon>
        <taxon>Kleczkowskaviridae</taxon>
        <taxon>Cuauhnahuacvirus</taxon>
        <taxon>Cuauhnahuacvirus TM30</taxon>
    </lineage>
</organism>
<proteinExistence type="predicted"/>
<keyword evidence="2" id="KW-1185">Reference proteome</keyword>
<dbReference type="EMBL" id="MN988521">
    <property type="protein sequence ID" value="QIG71441.1"/>
    <property type="molecule type" value="Genomic_DNA"/>
</dbReference>
<protein>
    <submittedName>
        <fullName evidence="1">Uncharacterized protein</fullName>
    </submittedName>
</protein>
<gene>
    <name evidence="1" type="ORF">EVB93_354</name>
</gene>
<accession>A0A7S5R5E2</accession>
<reference evidence="1 2" key="1">
    <citation type="submission" date="2020-01" db="EMBL/GenBank/DDBJ databases">
        <title>Patterns of diversity and host range of bacteriophage communities associated with bean-nodulatin bacteria.</title>
        <authorList>
            <person name="Vann Cauwenberghe J."/>
            <person name="Santamaria R.I."/>
            <person name="Bustos P."/>
            <person name="Juarez S."/>
            <person name="Gonzalez V."/>
        </authorList>
    </citation>
    <scope>NUCLEOTIDE SEQUENCE [LARGE SCALE GENOMIC DNA]</scope>
</reference>